<proteinExistence type="inferred from homology"/>
<evidence type="ECO:0000256" key="4">
    <source>
        <dbReference type="ARBA" id="ARBA00015435"/>
    </source>
</evidence>
<feature type="signal peptide" evidence="13">
    <location>
        <begin position="1"/>
        <end position="16"/>
    </location>
</feature>
<keyword evidence="9" id="KW-0811">Translocation</keyword>
<feature type="chain" id="PRO_5031259535" description="Probable protein-export membrane protein SecG" evidence="13">
    <location>
        <begin position="17"/>
        <end position="70"/>
    </location>
</feature>
<evidence type="ECO:0000256" key="1">
    <source>
        <dbReference type="ARBA" id="ARBA00004141"/>
    </source>
</evidence>
<evidence type="ECO:0000256" key="8">
    <source>
        <dbReference type="ARBA" id="ARBA00022989"/>
    </source>
</evidence>
<accession>A0A7T8G5T2</accession>
<name>A0A7T8G5T2_9CRYP</name>
<keyword evidence="7" id="KW-0653">Protein transport</keyword>
<evidence type="ECO:0000256" key="3">
    <source>
        <dbReference type="ARBA" id="ARBA00013657"/>
    </source>
</evidence>
<evidence type="ECO:0000313" key="14">
    <source>
        <dbReference type="EMBL" id="QQP22403.1"/>
    </source>
</evidence>
<dbReference type="GO" id="GO:0016020">
    <property type="term" value="C:membrane"/>
    <property type="evidence" value="ECO:0007669"/>
    <property type="project" value="UniProtKB-SubCell"/>
</dbReference>
<geneLocation type="chloroplast" evidence="14"/>
<keyword evidence="14" id="KW-0934">Plastid</keyword>
<protein>
    <recommendedName>
        <fullName evidence="4">Probable protein-export membrane protein SecG</fullName>
    </recommendedName>
    <alternativeName>
        <fullName evidence="3">Probable protein-export membrane protein secG</fullName>
    </alternativeName>
</protein>
<dbReference type="GO" id="GO:0009306">
    <property type="term" value="P:protein secretion"/>
    <property type="evidence" value="ECO:0007669"/>
    <property type="project" value="InterPro"/>
</dbReference>
<dbReference type="GO" id="GO:0015450">
    <property type="term" value="F:protein-transporting ATPase activity"/>
    <property type="evidence" value="ECO:0007669"/>
    <property type="project" value="InterPro"/>
</dbReference>
<dbReference type="AlphaFoldDB" id="A0A7T8G5T2"/>
<feature type="transmembrane region" description="Helical" evidence="12">
    <location>
        <begin position="48"/>
        <end position="66"/>
    </location>
</feature>
<evidence type="ECO:0000256" key="9">
    <source>
        <dbReference type="ARBA" id="ARBA00023010"/>
    </source>
</evidence>
<sequence length="70" mass="7754">MVQILWSICSVFLITAIMIHNPKSQGMGGGQNQLFSGTRSAEESLNKITWGLVITFFMLTIYRSSLGTID</sequence>
<dbReference type="EMBL" id="MK798155">
    <property type="protein sequence ID" value="QQP22403.1"/>
    <property type="molecule type" value="Genomic_DNA"/>
</dbReference>
<dbReference type="InterPro" id="IPR004692">
    <property type="entry name" value="SecG"/>
</dbReference>
<keyword evidence="8 12" id="KW-1133">Transmembrane helix</keyword>
<evidence type="ECO:0000256" key="6">
    <source>
        <dbReference type="ARBA" id="ARBA00022692"/>
    </source>
</evidence>
<evidence type="ECO:0000256" key="10">
    <source>
        <dbReference type="ARBA" id="ARBA00023136"/>
    </source>
</evidence>
<evidence type="ECO:0000256" key="2">
    <source>
        <dbReference type="ARBA" id="ARBA00008445"/>
    </source>
</evidence>
<evidence type="ECO:0000256" key="12">
    <source>
        <dbReference type="SAM" id="Phobius"/>
    </source>
</evidence>
<keyword evidence="14" id="KW-0150">Chloroplast</keyword>
<organism evidence="14">
    <name type="scientific">Baffinella frigidus</name>
    <dbReference type="NCBI Taxonomy" id="2571260"/>
    <lineage>
        <taxon>Eukaryota</taxon>
        <taxon>Cryptophyceae</taxon>
        <taxon>Cryptomonadales</taxon>
        <taxon>Baffinellaceae</taxon>
        <taxon>Baffinella</taxon>
    </lineage>
</organism>
<gene>
    <name evidence="14" type="primary">secG</name>
</gene>
<keyword evidence="13" id="KW-0732">Signal</keyword>
<evidence type="ECO:0000256" key="5">
    <source>
        <dbReference type="ARBA" id="ARBA00022448"/>
    </source>
</evidence>
<dbReference type="NCBIfam" id="TIGR00810">
    <property type="entry name" value="secG"/>
    <property type="match status" value="1"/>
</dbReference>
<dbReference type="Pfam" id="PF03840">
    <property type="entry name" value="SecG"/>
    <property type="match status" value="1"/>
</dbReference>
<keyword evidence="5" id="KW-0813">Transport</keyword>
<comment type="similarity">
    <text evidence="2">Belongs to the SecG family.</text>
</comment>
<comment type="subcellular location">
    <subcellularLocation>
        <location evidence="1">Membrane</location>
        <topology evidence="1">Multi-pass membrane protein</topology>
    </subcellularLocation>
</comment>
<comment type="function">
    <text evidence="11">Involved in protein export. Participates in an early event of protein translocation across the chloroplast thylakoid membrane.</text>
</comment>
<keyword evidence="6 12" id="KW-0812">Transmembrane</keyword>
<evidence type="ECO:0000256" key="11">
    <source>
        <dbReference type="ARBA" id="ARBA00025638"/>
    </source>
</evidence>
<reference evidence="14" key="1">
    <citation type="journal article" date="2019" name="Mitochondrial DNA Part B Resour">
        <title>The complete plastid genome of a marine microalgae Cryptophyceae sp. CCMP2293 (Cryptophyta).</title>
        <authorList>
            <person name="Xu K."/>
            <person name="Hu S."/>
            <person name="Tang X."/>
        </authorList>
    </citation>
    <scope>NUCLEOTIDE SEQUENCE</scope>
</reference>
<evidence type="ECO:0000256" key="13">
    <source>
        <dbReference type="SAM" id="SignalP"/>
    </source>
</evidence>
<evidence type="ECO:0000256" key="7">
    <source>
        <dbReference type="ARBA" id="ARBA00022927"/>
    </source>
</evidence>
<keyword evidence="10 12" id="KW-0472">Membrane</keyword>